<proteinExistence type="predicted"/>
<sequence length="132" mass="14986">MLLSLLIVLSANPKPTCEQLWPQVWAALEKQEFQDGKPPMFDRVPQAKERFANAWIGECKRFTPEELACARGETLEKELAALKKKLQAEKMPKEDLDTGLKHARMHWTILECKEVDRSIDRAANLVATDAGL</sequence>
<gene>
    <name evidence="1" type="ORF">DI536_18215</name>
</gene>
<organism evidence="1 2">
    <name type="scientific">Archangium gephyra</name>
    <dbReference type="NCBI Taxonomy" id="48"/>
    <lineage>
        <taxon>Bacteria</taxon>
        <taxon>Pseudomonadati</taxon>
        <taxon>Myxococcota</taxon>
        <taxon>Myxococcia</taxon>
        <taxon>Myxococcales</taxon>
        <taxon>Cystobacterineae</taxon>
        <taxon>Archangiaceae</taxon>
        <taxon>Archangium</taxon>
    </lineage>
</organism>
<name>A0A2W5TF46_9BACT</name>
<dbReference type="AlphaFoldDB" id="A0A2W5TF46"/>
<comment type="caution">
    <text evidence="1">The sequence shown here is derived from an EMBL/GenBank/DDBJ whole genome shotgun (WGS) entry which is preliminary data.</text>
</comment>
<evidence type="ECO:0000313" key="1">
    <source>
        <dbReference type="EMBL" id="PZR11076.1"/>
    </source>
</evidence>
<dbReference type="Proteomes" id="UP000249061">
    <property type="component" value="Unassembled WGS sequence"/>
</dbReference>
<protein>
    <submittedName>
        <fullName evidence="1">Uncharacterized protein</fullName>
    </submittedName>
</protein>
<evidence type="ECO:0000313" key="2">
    <source>
        <dbReference type="Proteomes" id="UP000249061"/>
    </source>
</evidence>
<reference evidence="1 2" key="1">
    <citation type="submission" date="2017-08" db="EMBL/GenBank/DDBJ databases">
        <title>Infants hospitalized years apart are colonized by the same room-sourced microbial strains.</title>
        <authorList>
            <person name="Brooks B."/>
            <person name="Olm M.R."/>
            <person name="Firek B.A."/>
            <person name="Baker R."/>
            <person name="Thomas B.C."/>
            <person name="Morowitz M.J."/>
            <person name="Banfield J.F."/>
        </authorList>
    </citation>
    <scope>NUCLEOTIDE SEQUENCE [LARGE SCALE GENOMIC DNA]</scope>
    <source>
        <strain evidence="1">S2_003_000_R2_14</strain>
    </source>
</reference>
<accession>A0A2W5TF46</accession>
<dbReference type="EMBL" id="QFQP01000015">
    <property type="protein sequence ID" value="PZR11076.1"/>
    <property type="molecule type" value="Genomic_DNA"/>
</dbReference>